<reference evidence="5 6" key="1">
    <citation type="submission" date="2023-11" db="EMBL/GenBank/DDBJ databases">
        <title>Halocaridina rubra genome assembly.</title>
        <authorList>
            <person name="Smith C."/>
        </authorList>
    </citation>
    <scope>NUCLEOTIDE SEQUENCE [LARGE SCALE GENOMIC DNA]</scope>
    <source>
        <strain evidence="5">EP-1</strain>
        <tissue evidence="5">Whole</tissue>
    </source>
</reference>
<organism evidence="5 6">
    <name type="scientific">Halocaridina rubra</name>
    <name type="common">Hawaiian red shrimp</name>
    <dbReference type="NCBI Taxonomy" id="373956"/>
    <lineage>
        <taxon>Eukaryota</taxon>
        <taxon>Metazoa</taxon>
        <taxon>Ecdysozoa</taxon>
        <taxon>Arthropoda</taxon>
        <taxon>Crustacea</taxon>
        <taxon>Multicrustacea</taxon>
        <taxon>Malacostraca</taxon>
        <taxon>Eumalacostraca</taxon>
        <taxon>Eucarida</taxon>
        <taxon>Decapoda</taxon>
        <taxon>Pleocyemata</taxon>
        <taxon>Caridea</taxon>
        <taxon>Atyoidea</taxon>
        <taxon>Atyidae</taxon>
        <taxon>Halocaridina</taxon>
    </lineage>
</organism>
<evidence type="ECO:0000259" key="4">
    <source>
        <dbReference type="Pfam" id="PF00135"/>
    </source>
</evidence>
<keyword evidence="6" id="KW-1185">Reference proteome</keyword>
<keyword evidence="3" id="KW-0812">Transmembrane</keyword>
<dbReference type="AlphaFoldDB" id="A0AAN8WX29"/>
<dbReference type="Proteomes" id="UP001381693">
    <property type="component" value="Unassembled WGS sequence"/>
</dbReference>
<name>A0AAN8WX29_HALRR</name>
<dbReference type="InterPro" id="IPR002018">
    <property type="entry name" value="CarbesteraseB"/>
</dbReference>
<accession>A0AAN8WX29</accession>
<dbReference type="EMBL" id="JAXCGZ010015572">
    <property type="protein sequence ID" value="KAK7070068.1"/>
    <property type="molecule type" value="Genomic_DNA"/>
</dbReference>
<dbReference type="Pfam" id="PF00135">
    <property type="entry name" value="COesterase"/>
    <property type="match status" value="1"/>
</dbReference>
<feature type="region of interest" description="Disordered" evidence="2">
    <location>
        <begin position="55"/>
        <end position="74"/>
    </location>
</feature>
<keyword evidence="3" id="KW-1133">Transmembrane helix</keyword>
<evidence type="ECO:0000313" key="6">
    <source>
        <dbReference type="Proteomes" id="UP001381693"/>
    </source>
</evidence>
<sequence length="779" mass="86043">MSGVPVVGRYVSRSWSSGSGVTPRGDQRPQPAPQHRGGRKQWRLPAFFRKKFEIAQRGGGRVASTGPGASEGGVSVTEEAFKDPSSSPFKDPLKDPLKEPSGADPYKELGSSSTPYTEPEVHDIGYREPRYLDLFDPGVSVVRDPKLDQTSSPSKNRIRTCLSKALKAVASTKVIVVCSLLLVVLVIVIAVIASTSRGVIFGPDPRVKHPYITTVTSCGPVQGLIEEGAYVFRGIPYAIPPVGKHRFRPSQLQTDLQHCWTGTYAANVTRPCWGYDMQGAVVRGWEDCLLLDVFTPQLGYDSPLPVIVYMGGASLGGDMRRPWLLSRASSTILERDVVFVSPQIRRGLLGFFPHPKVASSVYPHTAGNQGVSDLLTALTWVHYNIEHFGGDPERVTLFGHQAGAAAAWPLLYSSQGQRFVHKAWMTGSPPFHPKITWRNADPMLVNSLNCTTLSCLETMPAQAVMEAPPLEWRRPHGHSWLLTDGVVVPFIPSSPQVPLMIGSTEQASAEQLSTWQERLGSSRQQLVDAVVDGLKLDEVKLKQMHGIDSRGSWYGSEFSQKIHPQVNPSDWSSSPYGDSGVQMRRPTANQDLWPRYPGDNPKQWSQKGQEKEKSRLNSAISLSSEAEVILDWYSNLAEHPWLLLTTLVSDAMMTCPGLTTAANLARNLAHAKAKETEDVPVYAYLSRYPRVSRVGAVADGLTDIEAILGVFRPSTQADARYARSLQDLFFLFVEKGSPEWYSSTPAHLGVYMIDEEVNVEGSRLYCDHWVNMTYLTRKF</sequence>
<keyword evidence="1" id="KW-0325">Glycoprotein</keyword>
<evidence type="ECO:0000256" key="1">
    <source>
        <dbReference type="ARBA" id="ARBA00023180"/>
    </source>
</evidence>
<evidence type="ECO:0000256" key="3">
    <source>
        <dbReference type="SAM" id="Phobius"/>
    </source>
</evidence>
<feature type="region of interest" description="Disordered" evidence="2">
    <location>
        <begin position="1"/>
        <end position="44"/>
    </location>
</feature>
<feature type="region of interest" description="Disordered" evidence="2">
    <location>
        <begin position="79"/>
        <end position="121"/>
    </location>
</feature>
<proteinExistence type="predicted"/>
<gene>
    <name evidence="5" type="ORF">SK128_004351</name>
</gene>
<feature type="transmembrane region" description="Helical" evidence="3">
    <location>
        <begin position="174"/>
        <end position="193"/>
    </location>
</feature>
<comment type="caution">
    <text evidence="5">The sequence shown here is derived from an EMBL/GenBank/DDBJ whole genome shotgun (WGS) entry which is preliminary data.</text>
</comment>
<keyword evidence="3" id="KW-0472">Membrane</keyword>
<protein>
    <recommendedName>
        <fullName evidence="4">Carboxylesterase type B domain-containing protein</fullName>
    </recommendedName>
</protein>
<dbReference type="SUPFAM" id="SSF53474">
    <property type="entry name" value="alpha/beta-Hydrolases"/>
    <property type="match status" value="1"/>
</dbReference>
<evidence type="ECO:0000313" key="5">
    <source>
        <dbReference type="EMBL" id="KAK7070068.1"/>
    </source>
</evidence>
<dbReference type="PANTHER" id="PTHR11559">
    <property type="entry name" value="CARBOXYLESTERASE"/>
    <property type="match status" value="1"/>
</dbReference>
<feature type="domain" description="Carboxylesterase type B" evidence="4">
    <location>
        <begin position="216"/>
        <end position="528"/>
    </location>
</feature>
<dbReference type="Gene3D" id="3.40.50.1820">
    <property type="entry name" value="alpha/beta hydrolase"/>
    <property type="match status" value="1"/>
</dbReference>
<dbReference type="InterPro" id="IPR050309">
    <property type="entry name" value="Type-B_Carboxylest/Lipase"/>
</dbReference>
<feature type="compositionally biased region" description="Polar residues" evidence="2">
    <location>
        <begin position="566"/>
        <end position="576"/>
    </location>
</feature>
<dbReference type="InterPro" id="IPR029058">
    <property type="entry name" value="AB_hydrolase_fold"/>
</dbReference>
<evidence type="ECO:0000256" key="2">
    <source>
        <dbReference type="SAM" id="MobiDB-lite"/>
    </source>
</evidence>
<feature type="region of interest" description="Disordered" evidence="2">
    <location>
        <begin position="564"/>
        <end position="616"/>
    </location>
</feature>